<evidence type="ECO:0000313" key="1">
    <source>
        <dbReference type="EMBL" id="OIV37043.1"/>
    </source>
</evidence>
<proteinExistence type="predicted"/>
<dbReference type="CDD" id="cd06223">
    <property type="entry name" value="PRTases_typeI"/>
    <property type="match status" value="1"/>
</dbReference>
<protein>
    <recommendedName>
        <fullName evidence="3">Recombinase RecQ</fullName>
    </recommendedName>
</protein>
<evidence type="ECO:0008006" key="3">
    <source>
        <dbReference type="Google" id="ProtNLM"/>
    </source>
</evidence>
<dbReference type="Proteomes" id="UP000243342">
    <property type="component" value="Unassembled WGS sequence"/>
</dbReference>
<gene>
    <name evidence="1" type="ORF">BIV57_13110</name>
</gene>
<dbReference type="EMBL" id="MLCF01000065">
    <property type="protein sequence ID" value="OIV37043.1"/>
    <property type="molecule type" value="Genomic_DNA"/>
</dbReference>
<keyword evidence="2" id="KW-1185">Reference proteome</keyword>
<dbReference type="InterPro" id="IPR000836">
    <property type="entry name" value="PRTase_dom"/>
</dbReference>
<dbReference type="Gene3D" id="3.40.50.2020">
    <property type="match status" value="1"/>
</dbReference>
<name>A0A1J7BEE0_9ACTN</name>
<organism evidence="1 2">
    <name type="scientific">Mangrovactinospora gilvigrisea</name>
    <dbReference type="NCBI Taxonomy" id="1428644"/>
    <lineage>
        <taxon>Bacteria</taxon>
        <taxon>Bacillati</taxon>
        <taxon>Actinomycetota</taxon>
        <taxon>Actinomycetes</taxon>
        <taxon>Kitasatosporales</taxon>
        <taxon>Streptomycetaceae</taxon>
        <taxon>Mangrovactinospora</taxon>
    </lineage>
</organism>
<dbReference type="SUPFAM" id="SSF53271">
    <property type="entry name" value="PRTase-like"/>
    <property type="match status" value="1"/>
</dbReference>
<accession>A0A1J7BEE0</accession>
<reference evidence="1 2" key="1">
    <citation type="submission" date="2016-10" db="EMBL/GenBank/DDBJ databases">
        <title>Genome sequence of Streptomyces gilvigriseus MUSC 26.</title>
        <authorList>
            <person name="Lee L.-H."/>
            <person name="Ser H.-L."/>
        </authorList>
    </citation>
    <scope>NUCLEOTIDE SEQUENCE [LARGE SCALE GENOMIC DNA]</scope>
    <source>
        <strain evidence="1 2">MUSC 26</strain>
    </source>
</reference>
<dbReference type="STRING" id="1428644.BIV57_13110"/>
<sequence>MSTDVSAEGLAAARAALGRPGVEVEPRRMWPTGMPALGVEVKGRIPAGEQAGVGRALGRLSDIGWGSRLRPLFAPGAQDGPVSQEVAAALVEVLADWSRGEGAWSGAGRPVGVVTIASTTRPLLVRSLGERLAAVGRLPLLGELLPVGPGAPGGAGGNSAQRLGRLWDAFVPGPGLVEAIGASPGPLLLVDDLVDSGWTMAVAARLLRRAGAAAVLPVALAQQG</sequence>
<evidence type="ECO:0000313" key="2">
    <source>
        <dbReference type="Proteomes" id="UP000243342"/>
    </source>
</evidence>
<dbReference type="InterPro" id="IPR029057">
    <property type="entry name" value="PRTase-like"/>
</dbReference>
<comment type="caution">
    <text evidence="1">The sequence shown here is derived from an EMBL/GenBank/DDBJ whole genome shotgun (WGS) entry which is preliminary data.</text>
</comment>
<dbReference type="AlphaFoldDB" id="A0A1J7BEE0"/>